<evidence type="ECO:0008006" key="5">
    <source>
        <dbReference type="Google" id="ProtNLM"/>
    </source>
</evidence>
<evidence type="ECO:0000313" key="3">
    <source>
        <dbReference type="EMBL" id="GCE28930.1"/>
    </source>
</evidence>
<feature type="chain" id="PRO_5019329386" description="Intracellular proteinase inhibitor BsuPI domain-containing protein" evidence="2">
    <location>
        <begin position="23"/>
        <end position="221"/>
    </location>
</feature>
<reference evidence="4" key="1">
    <citation type="submission" date="2018-12" db="EMBL/GenBank/DDBJ databases">
        <title>Tengunoibacter tsumagoiensis gen. nov., sp. nov., Dictyobacter kobayashii sp. nov., D. alpinus sp. nov., and D. joshuensis sp. nov. and description of Dictyobacteraceae fam. nov. within the order Ktedonobacterales isolated from Tengu-no-mugimeshi.</title>
        <authorList>
            <person name="Wang C.M."/>
            <person name="Zheng Y."/>
            <person name="Sakai Y."/>
            <person name="Toyoda A."/>
            <person name="Minakuchi Y."/>
            <person name="Abe K."/>
            <person name="Yokota A."/>
            <person name="Yabe S."/>
        </authorList>
    </citation>
    <scope>NUCLEOTIDE SEQUENCE [LARGE SCALE GENOMIC DNA]</scope>
    <source>
        <strain evidence="4">Uno16</strain>
    </source>
</reference>
<evidence type="ECO:0000256" key="1">
    <source>
        <dbReference type="SAM" id="MobiDB-lite"/>
    </source>
</evidence>
<name>A0A402BCA2_9CHLR</name>
<feature type="compositionally biased region" description="Low complexity" evidence="1">
    <location>
        <begin position="30"/>
        <end position="40"/>
    </location>
</feature>
<proteinExistence type="predicted"/>
<dbReference type="AlphaFoldDB" id="A0A402BCA2"/>
<comment type="caution">
    <text evidence="3">The sequence shown here is derived from an EMBL/GenBank/DDBJ whole genome shotgun (WGS) entry which is preliminary data.</text>
</comment>
<sequence>MRSNKFSITLFIAVPLCLILLAACGNQDAQSNSNSSASNPTPKPTPTPTTQQSTPTPTPTPQSLTPTPTNKHQMRPPSRGVPIPGSPQDPKSGIKLALDKAGYSTKDPINVTISNNMKDTIYLSATGTSCSMIQLEMLVNGNWQPQGRCINVHAAPLVPLNTGKSINQKLQPQTGPMPTKRTDTSVWQPGTYRATLNFSGTVDPDTVGGKNIVVSATFTIS</sequence>
<dbReference type="Proteomes" id="UP000287171">
    <property type="component" value="Unassembled WGS sequence"/>
</dbReference>
<dbReference type="RefSeq" id="WP_176599710.1">
    <property type="nucleotide sequence ID" value="NZ_BIFT01000001.1"/>
</dbReference>
<feature type="compositionally biased region" description="Low complexity" evidence="1">
    <location>
        <begin position="48"/>
        <end position="70"/>
    </location>
</feature>
<feature type="signal peptide" evidence="2">
    <location>
        <begin position="1"/>
        <end position="22"/>
    </location>
</feature>
<evidence type="ECO:0000256" key="2">
    <source>
        <dbReference type="SAM" id="SignalP"/>
    </source>
</evidence>
<keyword evidence="2" id="KW-0732">Signal</keyword>
<organism evidence="3 4">
    <name type="scientific">Dictyobacter alpinus</name>
    <dbReference type="NCBI Taxonomy" id="2014873"/>
    <lineage>
        <taxon>Bacteria</taxon>
        <taxon>Bacillati</taxon>
        <taxon>Chloroflexota</taxon>
        <taxon>Ktedonobacteria</taxon>
        <taxon>Ktedonobacterales</taxon>
        <taxon>Dictyobacteraceae</taxon>
        <taxon>Dictyobacter</taxon>
    </lineage>
</organism>
<accession>A0A402BCA2</accession>
<dbReference type="PROSITE" id="PS51257">
    <property type="entry name" value="PROKAR_LIPOPROTEIN"/>
    <property type="match status" value="1"/>
</dbReference>
<protein>
    <recommendedName>
        <fullName evidence="5">Intracellular proteinase inhibitor BsuPI domain-containing protein</fullName>
    </recommendedName>
</protein>
<feature type="region of interest" description="Disordered" evidence="1">
    <location>
        <begin position="28"/>
        <end position="94"/>
    </location>
</feature>
<keyword evidence="4" id="KW-1185">Reference proteome</keyword>
<gene>
    <name evidence="3" type="ORF">KDA_44140</name>
</gene>
<evidence type="ECO:0000313" key="4">
    <source>
        <dbReference type="Proteomes" id="UP000287171"/>
    </source>
</evidence>
<dbReference type="EMBL" id="BIFT01000001">
    <property type="protein sequence ID" value="GCE28930.1"/>
    <property type="molecule type" value="Genomic_DNA"/>
</dbReference>